<dbReference type="InterPro" id="IPR013763">
    <property type="entry name" value="Cyclin-like_dom"/>
</dbReference>
<reference evidence="18" key="2">
    <citation type="submission" date="2025-08" db="UniProtKB">
        <authorList>
            <consortium name="Ensembl"/>
        </authorList>
    </citation>
    <scope>IDENTIFICATION</scope>
</reference>
<dbReference type="InterPro" id="IPR039361">
    <property type="entry name" value="Cyclin"/>
</dbReference>
<dbReference type="Pfam" id="PF02984">
    <property type="entry name" value="Cyclin_C"/>
    <property type="match status" value="1"/>
</dbReference>
<keyword evidence="4" id="KW-0963">Cytoplasm</keyword>
<dbReference type="InterPro" id="IPR048258">
    <property type="entry name" value="Cyclins_cyclin-box"/>
</dbReference>
<keyword evidence="11" id="KW-0131">Cell cycle</keyword>
<keyword evidence="10" id="KW-0539">Nucleus</keyword>
<dbReference type="SMART" id="SM00385">
    <property type="entry name" value="CYCLIN"/>
    <property type="match status" value="1"/>
</dbReference>
<proteinExistence type="inferred from homology"/>
<dbReference type="Pfam" id="PF00134">
    <property type="entry name" value="Cyclin_N"/>
    <property type="match status" value="1"/>
</dbReference>
<keyword evidence="9" id="KW-0472">Membrane</keyword>
<evidence type="ECO:0000256" key="2">
    <source>
        <dbReference type="ARBA" id="ARBA00004496"/>
    </source>
</evidence>
<dbReference type="OMA" id="CLEMDTN"/>
<keyword evidence="7" id="KW-0832">Ubl conjugation</keyword>
<dbReference type="Ensembl" id="ENSSSUT00005021550.1">
    <property type="protein sequence ID" value="ENSSSUP00005018856.1"/>
    <property type="gene ID" value="ENSSSUG00005012054.1"/>
</dbReference>
<dbReference type="SUPFAM" id="SSF47954">
    <property type="entry name" value="Cyclin-like"/>
    <property type="match status" value="2"/>
</dbReference>
<evidence type="ECO:0000256" key="6">
    <source>
        <dbReference type="ARBA" id="ARBA00022618"/>
    </source>
</evidence>
<organism evidence="18 19">
    <name type="scientific">Suricata suricatta</name>
    <name type="common">Meerkat</name>
    <dbReference type="NCBI Taxonomy" id="37032"/>
    <lineage>
        <taxon>Eukaryota</taxon>
        <taxon>Metazoa</taxon>
        <taxon>Chordata</taxon>
        <taxon>Craniata</taxon>
        <taxon>Vertebrata</taxon>
        <taxon>Euteleostomi</taxon>
        <taxon>Mammalia</taxon>
        <taxon>Eutheria</taxon>
        <taxon>Laurasiatheria</taxon>
        <taxon>Carnivora</taxon>
        <taxon>Feliformia</taxon>
        <taxon>Herpestidae</taxon>
        <taxon>Suricata</taxon>
    </lineage>
</organism>
<feature type="domain" description="Cyclin-like" evidence="16">
    <location>
        <begin position="94"/>
        <end position="178"/>
    </location>
</feature>
<keyword evidence="8 15" id="KW-0195">Cyclin</keyword>
<dbReference type="GO" id="GO:0005737">
    <property type="term" value="C:cytoplasm"/>
    <property type="evidence" value="ECO:0007669"/>
    <property type="project" value="UniProtKB-SubCell"/>
</dbReference>
<evidence type="ECO:0000256" key="13">
    <source>
        <dbReference type="ARBA" id="ARBA00045688"/>
    </source>
</evidence>
<dbReference type="InterPro" id="IPR004367">
    <property type="entry name" value="Cyclin_C-dom"/>
</dbReference>
<evidence type="ECO:0000256" key="4">
    <source>
        <dbReference type="ARBA" id="ARBA00022490"/>
    </source>
</evidence>
<evidence type="ECO:0000313" key="18">
    <source>
        <dbReference type="Ensembl" id="ENSSSUP00005018856.1"/>
    </source>
</evidence>
<dbReference type="SMART" id="SM01332">
    <property type="entry name" value="Cyclin_C"/>
    <property type="match status" value="1"/>
</dbReference>
<protein>
    <recommendedName>
        <fullName evidence="12">G1/S-specific cyclin-D2</fullName>
    </recommendedName>
</protein>
<comment type="similarity">
    <text evidence="3">Belongs to the cyclin family. Cyclin D subfamily.</text>
</comment>
<evidence type="ECO:0000256" key="11">
    <source>
        <dbReference type="ARBA" id="ARBA00023306"/>
    </source>
</evidence>
<evidence type="ECO:0000256" key="10">
    <source>
        <dbReference type="ARBA" id="ARBA00023242"/>
    </source>
</evidence>
<dbReference type="InterPro" id="IPR036915">
    <property type="entry name" value="Cyclin-like_sf"/>
</dbReference>
<dbReference type="CDD" id="cd20577">
    <property type="entry name" value="CYCLIN_CCND2_rpt2"/>
    <property type="match status" value="1"/>
</dbReference>
<sequence length="376" mass="42005">MQGRGSGFFLRGRWPPGSQCPEKAGERAGTRPAMELLCCEVDPVRRAVPDANLLYDDRVLQNLLTIEERYLPQCSYFKCVQKDIQPYMRRMVATWMLEVCEEQKCEEEVFPLAMNYLDRFLAGVPTPKTHLQLLGAVCMFLASKLKETIPLTAEKLCIYTDNSIKPQELLEWELVVLGKLKWNLAAVTPHDFIEHILRKLPQPSEKLSLIRKHAQTFIALCATDFKFAMYPPSMIATGSVGAAICGLQQDEDVSSLTGDALVDLLAKITNTDVDCLKACQEQIEVVLLNSLQQFRQDQGDGSKSEDELDQASTPTDVRDIDLLGWTIRPDSWLGFQEAIGNCIHAHCSCSSLPLPAAYFGEKSALLTVVITVSNVF</sequence>
<dbReference type="Gene3D" id="1.10.472.10">
    <property type="entry name" value="Cyclin-like"/>
    <property type="match status" value="2"/>
</dbReference>
<dbReference type="PROSITE" id="PS00292">
    <property type="entry name" value="CYCLINS"/>
    <property type="match status" value="1"/>
</dbReference>
<gene>
    <name evidence="18" type="primary">TIGAR</name>
</gene>
<accession>A0A673UBK7</accession>
<reference evidence="18 19" key="1">
    <citation type="submission" date="2019-05" db="EMBL/GenBank/DDBJ databases">
        <title>A Chromosome-scale Meerkat (S. suricatta) Genome Assembly.</title>
        <authorList>
            <person name="Dudchenko O."/>
            <person name="Lieberman Aiden E."/>
            <person name="Tung J."/>
            <person name="Barreiro L.B."/>
            <person name="Clutton-Brock T.H."/>
        </authorList>
    </citation>
    <scope>NUCLEOTIDE SEQUENCE [LARGE SCALE GENOMIC DNA]</scope>
</reference>
<reference evidence="18" key="3">
    <citation type="submission" date="2025-09" db="UniProtKB">
        <authorList>
            <consortium name="Ensembl"/>
        </authorList>
    </citation>
    <scope>IDENTIFICATION</scope>
</reference>
<dbReference type="CDD" id="cd20574">
    <property type="entry name" value="CYCLIN_CCND2_rpt1"/>
    <property type="match status" value="1"/>
</dbReference>
<comment type="subunit">
    <text evidence="14">Interacts with either CDK4 or CDK6 protein kinase to form a serine/threonine kinase holoenzyme complex. The cyclin subunit imparts substrate specificity to the complex.</text>
</comment>
<dbReference type="AlphaFoldDB" id="A0A673UBK7"/>
<evidence type="ECO:0000256" key="1">
    <source>
        <dbReference type="ARBA" id="ARBA00004126"/>
    </source>
</evidence>
<dbReference type="PANTHER" id="PTHR10177">
    <property type="entry name" value="CYCLINS"/>
    <property type="match status" value="1"/>
</dbReference>
<dbReference type="GO" id="GO:0051301">
    <property type="term" value="P:cell division"/>
    <property type="evidence" value="ECO:0007669"/>
    <property type="project" value="UniProtKB-KW"/>
</dbReference>
<comment type="subcellular location">
    <subcellularLocation>
        <location evidence="2">Cytoplasm</location>
    </subcellularLocation>
    <subcellularLocation>
        <location evidence="1">Nucleus membrane</location>
    </subcellularLocation>
</comment>
<dbReference type="InterPro" id="IPR006671">
    <property type="entry name" value="Cyclin_N"/>
</dbReference>
<keyword evidence="19" id="KW-1185">Reference proteome</keyword>
<name>A0A673UBK7_SURSU</name>
<evidence type="ECO:0000256" key="3">
    <source>
        <dbReference type="ARBA" id="ARBA00009065"/>
    </source>
</evidence>
<keyword evidence="5" id="KW-0597">Phosphoprotein</keyword>
<evidence type="ECO:0000256" key="7">
    <source>
        <dbReference type="ARBA" id="ARBA00022843"/>
    </source>
</evidence>
<evidence type="ECO:0000259" key="16">
    <source>
        <dbReference type="SMART" id="SM00385"/>
    </source>
</evidence>
<evidence type="ECO:0000256" key="9">
    <source>
        <dbReference type="ARBA" id="ARBA00023136"/>
    </source>
</evidence>
<dbReference type="FunFam" id="1.10.472.10:FF:000120">
    <property type="entry name" value="G1/S-specific cyclin-D1"/>
    <property type="match status" value="1"/>
</dbReference>
<keyword evidence="6" id="KW-0132">Cell division</keyword>
<dbReference type="Proteomes" id="UP000472268">
    <property type="component" value="Chromosome 10"/>
</dbReference>
<feature type="domain" description="Cyclin C-terminal" evidence="17">
    <location>
        <begin position="187"/>
        <end position="317"/>
    </location>
</feature>
<evidence type="ECO:0000259" key="17">
    <source>
        <dbReference type="SMART" id="SM01332"/>
    </source>
</evidence>
<evidence type="ECO:0000256" key="14">
    <source>
        <dbReference type="ARBA" id="ARBA00046800"/>
    </source>
</evidence>
<dbReference type="GO" id="GO:0031965">
    <property type="term" value="C:nuclear membrane"/>
    <property type="evidence" value="ECO:0007669"/>
    <property type="project" value="UniProtKB-SubCell"/>
</dbReference>
<evidence type="ECO:0000256" key="12">
    <source>
        <dbReference type="ARBA" id="ARBA00039574"/>
    </source>
</evidence>
<comment type="function">
    <text evidence="13">Regulatory component of the cyclin D2-CDK4 (DC) complex that phosphorylates and inhibits members of the retinoblastoma (RB) protein family including RB1 and regulates the cell-cycle during G(1)/S transition. Phosphorylation of RB1 allows dissociation of the transcription factor E2F from the RB/E2F complex and the subsequent transcription of E2F target genes which are responsible for the progression through the G(1) phase. Hypophosphorylates RB1 in early G(1) phase. Cyclin D-CDK4 complexes are major integrators of various mitogenenic and antimitogenic signals.</text>
</comment>
<dbReference type="FunFam" id="1.10.472.10:FF:000012">
    <property type="entry name" value="G1/S-specific cyclin-D1"/>
    <property type="match status" value="1"/>
</dbReference>
<evidence type="ECO:0000256" key="5">
    <source>
        <dbReference type="ARBA" id="ARBA00022553"/>
    </source>
</evidence>
<evidence type="ECO:0000313" key="19">
    <source>
        <dbReference type="Proteomes" id="UP000472268"/>
    </source>
</evidence>
<evidence type="ECO:0000256" key="8">
    <source>
        <dbReference type="ARBA" id="ARBA00023127"/>
    </source>
</evidence>
<evidence type="ECO:0000256" key="15">
    <source>
        <dbReference type="RuleBase" id="RU000383"/>
    </source>
</evidence>